<dbReference type="OrthoDB" id="2012566at2759"/>
<dbReference type="NCBIfam" id="TIGR01509">
    <property type="entry name" value="HAD-SF-IA-v3"/>
    <property type="match status" value="1"/>
</dbReference>
<evidence type="ECO:0000313" key="3">
    <source>
        <dbReference type="Proteomes" id="UP000789595"/>
    </source>
</evidence>
<dbReference type="InterPro" id="IPR006439">
    <property type="entry name" value="HAD-SF_hydro_IA"/>
</dbReference>
<name>A0A8J2T357_9STRA</name>
<dbReference type="PANTHER" id="PTHR43611">
    <property type="entry name" value="ALPHA-D-GLUCOSE 1-PHOSPHATE PHOSPHATASE"/>
    <property type="match status" value="1"/>
</dbReference>
<comment type="caution">
    <text evidence="2">The sequence shown here is derived from an EMBL/GenBank/DDBJ whole genome shotgun (WGS) entry which is preliminary data.</text>
</comment>
<sequence length="241" mass="27491">MARRTLCTTIALAMAAALRPAPLSRRRTRLKATETNENARRIILFDVMDTLVIDPFFTGVHSVLGCESMQELFKAKRPETYEAFETGEISEEELWQRYFADDREVDVSAVRRHFVDGYEYIKGMRSLLGEIKRIGGVECYAFSNYGTLYKEIETKLELSRFLDWRFVSCDIGMRKPAPEAFEYVVKDLGCDLQRDVVCFVDDSKTNVEAGTAAGLRSILFEGDSAECRTALIAEGFWELRV</sequence>
<evidence type="ECO:0000256" key="1">
    <source>
        <dbReference type="SAM" id="SignalP"/>
    </source>
</evidence>
<feature type="signal peptide" evidence="1">
    <location>
        <begin position="1"/>
        <end position="17"/>
    </location>
</feature>
<dbReference type="Gene3D" id="3.40.50.1000">
    <property type="entry name" value="HAD superfamily/HAD-like"/>
    <property type="match status" value="1"/>
</dbReference>
<dbReference type="Proteomes" id="UP000789595">
    <property type="component" value="Unassembled WGS sequence"/>
</dbReference>
<feature type="chain" id="PRO_5035144380" evidence="1">
    <location>
        <begin position="18"/>
        <end position="241"/>
    </location>
</feature>
<evidence type="ECO:0000313" key="2">
    <source>
        <dbReference type="EMBL" id="CAH0380087.1"/>
    </source>
</evidence>
<dbReference type="EMBL" id="CAKKNE010000006">
    <property type="protein sequence ID" value="CAH0380087.1"/>
    <property type="molecule type" value="Genomic_DNA"/>
</dbReference>
<dbReference type="SFLD" id="SFLDS00003">
    <property type="entry name" value="Haloacid_Dehalogenase"/>
    <property type="match status" value="1"/>
</dbReference>
<dbReference type="AlphaFoldDB" id="A0A8J2T357"/>
<dbReference type="SUPFAM" id="SSF56784">
    <property type="entry name" value="HAD-like"/>
    <property type="match status" value="1"/>
</dbReference>
<dbReference type="SFLD" id="SFLDG01129">
    <property type="entry name" value="C1.5:_HAD__Beta-PGM__Phosphata"/>
    <property type="match status" value="1"/>
</dbReference>
<proteinExistence type="predicted"/>
<protein>
    <submittedName>
        <fullName evidence="2">Uncharacterized protein</fullName>
    </submittedName>
</protein>
<keyword evidence="3" id="KW-1185">Reference proteome</keyword>
<dbReference type="InterPro" id="IPR023214">
    <property type="entry name" value="HAD_sf"/>
</dbReference>
<reference evidence="2" key="1">
    <citation type="submission" date="2021-11" db="EMBL/GenBank/DDBJ databases">
        <authorList>
            <consortium name="Genoscope - CEA"/>
            <person name="William W."/>
        </authorList>
    </citation>
    <scope>NUCLEOTIDE SEQUENCE</scope>
</reference>
<dbReference type="NCBIfam" id="TIGR01549">
    <property type="entry name" value="HAD-SF-IA-v1"/>
    <property type="match status" value="1"/>
</dbReference>
<organism evidence="2 3">
    <name type="scientific">Pelagomonas calceolata</name>
    <dbReference type="NCBI Taxonomy" id="35677"/>
    <lineage>
        <taxon>Eukaryota</taxon>
        <taxon>Sar</taxon>
        <taxon>Stramenopiles</taxon>
        <taxon>Ochrophyta</taxon>
        <taxon>Pelagophyceae</taxon>
        <taxon>Pelagomonadales</taxon>
        <taxon>Pelagomonadaceae</taxon>
        <taxon>Pelagomonas</taxon>
    </lineage>
</organism>
<accession>A0A8J2T357</accession>
<dbReference type="PANTHER" id="PTHR43611:SF3">
    <property type="entry name" value="FLAVIN MONONUCLEOTIDE HYDROLASE 1, CHLOROPLATIC"/>
    <property type="match status" value="1"/>
</dbReference>
<dbReference type="InterPro" id="IPR036412">
    <property type="entry name" value="HAD-like_sf"/>
</dbReference>
<dbReference type="Pfam" id="PF00702">
    <property type="entry name" value="Hydrolase"/>
    <property type="match status" value="1"/>
</dbReference>
<keyword evidence="1" id="KW-0732">Signal</keyword>
<gene>
    <name evidence="2" type="ORF">PECAL_6P17250</name>
</gene>